<dbReference type="SMART" id="SM00355">
    <property type="entry name" value="ZnF_C2H2"/>
    <property type="match status" value="4"/>
</dbReference>
<evidence type="ECO:0000313" key="3">
    <source>
        <dbReference type="Proteomes" id="UP000001798"/>
    </source>
</evidence>
<protein>
    <recommendedName>
        <fullName evidence="1">C2H2-type domain-containing protein</fullName>
    </recommendedName>
</protein>
<keyword evidence="3" id="KW-1185">Reference proteome</keyword>
<feature type="domain" description="C2H2-type" evidence="1">
    <location>
        <begin position="217"/>
        <end position="240"/>
    </location>
</feature>
<feature type="domain" description="C2H2-type" evidence="1">
    <location>
        <begin position="181"/>
        <end position="213"/>
    </location>
</feature>
<dbReference type="EMBL" id="CP009815">
    <property type="protein sequence ID" value="ATZ54719.1"/>
    <property type="molecule type" value="Genomic_DNA"/>
</dbReference>
<evidence type="ECO:0000259" key="1">
    <source>
        <dbReference type="SMART" id="SM00355"/>
    </source>
</evidence>
<reference evidence="2 3" key="3">
    <citation type="journal article" date="2017" name="Mol. Plant Pathol.">
        <title>A gapless genome sequence of the fungus Botrytis cinerea.</title>
        <authorList>
            <person name="Van Kan J.A."/>
            <person name="Stassen J.H."/>
            <person name="Mosbach A."/>
            <person name="Van Der Lee T.A."/>
            <person name="Faino L."/>
            <person name="Farmer A.D."/>
            <person name="Papasotiriou D.G."/>
            <person name="Zhou S."/>
            <person name="Seidl M.F."/>
            <person name="Cottam E."/>
            <person name="Edel D."/>
            <person name="Hahn M."/>
            <person name="Schwartz D.C."/>
            <person name="Dietrich R.A."/>
            <person name="Widdison S."/>
            <person name="Scalliet G."/>
        </authorList>
    </citation>
    <scope>NUCLEOTIDE SEQUENCE [LARGE SCALE GENOMIC DNA]</scope>
    <source>
        <strain evidence="2 3">B05.10</strain>
    </source>
</reference>
<reference evidence="2 3" key="2">
    <citation type="journal article" date="2012" name="Eukaryot. Cell">
        <title>Genome update of Botrytis cinerea strains B05.10 and T4.</title>
        <authorList>
            <person name="Staats M."/>
            <person name="van Kan J.A."/>
        </authorList>
    </citation>
    <scope>NUCLEOTIDE SEQUENCE [LARGE SCALE GENOMIC DNA]</scope>
    <source>
        <strain evidence="2 3">B05.10</strain>
    </source>
</reference>
<name>A0A384JVT5_BOTFB</name>
<accession>A0A384JVT5</accession>
<dbReference type="GeneID" id="5426365"/>
<dbReference type="VEuPathDB" id="FungiDB:Bcin11g00640"/>
<reference evidence="2 3" key="1">
    <citation type="journal article" date="2011" name="PLoS Genet.">
        <title>Genomic analysis of the necrotrophic fungal pathogens Sclerotinia sclerotiorum and Botrytis cinerea.</title>
        <authorList>
            <person name="Amselem J."/>
            <person name="Cuomo C.A."/>
            <person name="van Kan J.A."/>
            <person name="Viaud M."/>
            <person name="Benito E.P."/>
            <person name="Couloux A."/>
            <person name="Coutinho P.M."/>
            <person name="de Vries R.P."/>
            <person name="Dyer P.S."/>
            <person name="Fillinger S."/>
            <person name="Fournier E."/>
            <person name="Gout L."/>
            <person name="Hahn M."/>
            <person name="Kohn L."/>
            <person name="Lapalu N."/>
            <person name="Plummer K.M."/>
            <person name="Pradier J.M."/>
            <person name="Quevillon E."/>
            <person name="Sharon A."/>
            <person name="Simon A."/>
            <person name="ten Have A."/>
            <person name="Tudzynski B."/>
            <person name="Tudzynski P."/>
            <person name="Wincker P."/>
            <person name="Andrew M."/>
            <person name="Anthouard V."/>
            <person name="Beever R.E."/>
            <person name="Beffa R."/>
            <person name="Benoit I."/>
            <person name="Bouzid O."/>
            <person name="Brault B."/>
            <person name="Chen Z."/>
            <person name="Choquer M."/>
            <person name="Collemare J."/>
            <person name="Cotton P."/>
            <person name="Danchin E.G."/>
            <person name="Da Silva C."/>
            <person name="Gautier A."/>
            <person name="Giraud C."/>
            <person name="Giraud T."/>
            <person name="Gonzalez C."/>
            <person name="Grossetete S."/>
            <person name="Guldener U."/>
            <person name="Henrissat B."/>
            <person name="Howlett B.J."/>
            <person name="Kodira C."/>
            <person name="Kretschmer M."/>
            <person name="Lappartient A."/>
            <person name="Leroch M."/>
            <person name="Levis C."/>
            <person name="Mauceli E."/>
            <person name="Neuveglise C."/>
            <person name="Oeser B."/>
            <person name="Pearson M."/>
            <person name="Poulain J."/>
            <person name="Poussereau N."/>
            <person name="Quesneville H."/>
            <person name="Rascle C."/>
            <person name="Schumacher J."/>
            <person name="Segurens B."/>
            <person name="Sexton A."/>
            <person name="Silva E."/>
            <person name="Sirven C."/>
            <person name="Soanes D.M."/>
            <person name="Talbot N.J."/>
            <person name="Templeton M."/>
            <person name="Yandava C."/>
            <person name="Yarden O."/>
            <person name="Zeng Q."/>
            <person name="Rollins J.A."/>
            <person name="Lebrun M.H."/>
            <person name="Dickman M."/>
        </authorList>
    </citation>
    <scope>NUCLEOTIDE SEQUENCE [LARGE SCALE GENOMIC DNA]</scope>
    <source>
        <strain evidence="2 3">B05.10</strain>
    </source>
</reference>
<dbReference type="OrthoDB" id="3535323at2759"/>
<dbReference type="InterPro" id="IPR013087">
    <property type="entry name" value="Znf_C2H2_type"/>
</dbReference>
<dbReference type="KEGG" id="bfu:BCIN_11g00640"/>
<evidence type="ECO:0000313" key="2">
    <source>
        <dbReference type="EMBL" id="ATZ54719.1"/>
    </source>
</evidence>
<proteinExistence type="predicted"/>
<sequence>MSFHGNQFTSPTWDEQYIQDSALDQQRETPVAYAPRAPPRLQHHNPVITQGYSVFAPASITETPAQPAIQGHQPYTYSYTNEHLQHGNQIQQYDSGSPHYDRPIMSMDVVTQEAWPSENFHQHHTTYTPAYTPTYTPAVDIPLEQLAANHNPFHQPTTQIIPQDTNAFNNADADPGVWSPGVCQHANCLAKPSDKQKKYQEHSDWRRHWFRVHVKQYQCQIEGDVFGTANELKRHSEAKHQTGAKRHYCHIAGCQARAREFNRKDKFQEHKEKWHGPNYCSVPYCDRGPDNGFKNERMLMDHIRSRHSA</sequence>
<feature type="domain" description="C2H2-type" evidence="1">
    <location>
        <begin position="247"/>
        <end position="275"/>
    </location>
</feature>
<organism evidence="2 3">
    <name type="scientific">Botryotinia fuckeliana (strain B05.10)</name>
    <name type="common">Noble rot fungus</name>
    <name type="synonym">Botrytis cinerea</name>
    <dbReference type="NCBI Taxonomy" id="332648"/>
    <lineage>
        <taxon>Eukaryota</taxon>
        <taxon>Fungi</taxon>
        <taxon>Dikarya</taxon>
        <taxon>Ascomycota</taxon>
        <taxon>Pezizomycotina</taxon>
        <taxon>Leotiomycetes</taxon>
        <taxon>Helotiales</taxon>
        <taxon>Sclerotiniaceae</taxon>
        <taxon>Botrytis</taxon>
    </lineage>
</organism>
<dbReference type="RefSeq" id="XP_001545895.2">
    <property type="nucleotide sequence ID" value="XM_001545845.2"/>
</dbReference>
<dbReference type="Proteomes" id="UP000001798">
    <property type="component" value="Chromosome 11"/>
</dbReference>
<feature type="domain" description="C2H2-type" evidence="1">
    <location>
        <begin position="278"/>
        <end position="307"/>
    </location>
</feature>
<gene>
    <name evidence="2" type="ORF">BCIN_11g00640</name>
</gene>
<dbReference type="AlphaFoldDB" id="A0A384JVT5"/>